<protein>
    <recommendedName>
        <fullName evidence="3">SnoaL-like domain-containing protein</fullName>
    </recommendedName>
</protein>
<proteinExistence type="predicted"/>
<name>A0ABQ1QH89_9RHOB</name>
<dbReference type="EMBL" id="BMGI01000001">
    <property type="protein sequence ID" value="GGD26526.1"/>
    <property type="molecule type" value="Genomic_DNA"/>
</dbReference>
<organism evidence="1 2">
    <name type="scientific">Sinisalibacter lacisalsi</name>
    <dbReference type="NCBI Taxonomy" id="1526570"/>
    <lineage>
        <taxon>Bacteria</taxon>
        <taxon>Pseudomonadati</taxon>
        <taxon>Pseudomonadota</taxon>
        <taxon>Alphaproteobacteria</taxon>
        <taxon>Rhodobacterales</taxon>
        <taxon>Roseobacteraceae</taxon>
        <taxon>Sinisalibacter</taxon>
    </lineage>
</organism>
<dbReference type="Proteomes" id="UP000617355">
    <property type="component" value="Unassembled WGS sequence"/>
</dbReference>
<comment type="caution">
    <text evidence="1">The sequence shown here is derived from an EMBL/GenBank/DDBJ whole genome shotgun (WGS) entry which is preliminary data.</text>
</comment>
<dbReference type="RefSeq" id="WP_188526362.1">
    <property type="nucleotide sequence ID" value="NZ_BMGI01000001.1"/>
</dbReference>
<evidence type="ECO:0000313" key="2">
    <source>
        <dbReference type="Proteomes" id="UP000617355"/>
    </source>
</evidence>
<gene>
    <name evidence="1" type="ORF">GCM10011358_08650</name>
</gene>
<sequence length="122" mass="12546">MTEVIRIAGSGDSAEEARAEQIALALMGVGRLDPSTLAEAATWDGASGALAGRSAIVAALEAVAPAEKIRVEQVVTHGKAGSVSGRVTRAGQTRLYCHVIRFTSVAAHQVAQLVSFEHPGGK</sequence>
<accession>A0ABQ1QH89</accession>
<dbReference type="Gene3D" id="3.10.450.50">
    <property type="match status" value="1"/>
</dbReference>
<reference evidence="2" key="1">
    <citation type="journal article" date="2019" name="Int. J. Syst. Evol. Microbiol.">
        <title>The Global Catalogue of Microorganisms (GCM) 10K type strain sequencing project: providing services to taxonomists for standard genome sequencing and annotation.</title>
        <authorList>
            <consortium name="The Broad Institute Genomics Platform"/>
            <consortium name="The Broad Institute Genome Sequencing Center for Infectious Disease"/>
            <person name="Wu L."/>
            <person name="Ma J."/>
        </authorList>
    </citation>
    <scope>NUCLEOTIDE SEQUENCE [LARGE SCALE GENOMIC DNA]</scope>
    <source>
        <strain evidence="2">CGMCC 1.12922</strain>
    </source>
</reference>
<evidence type="ECO:0000313" key="1">
    <source>
        <dbReference type="EMBL" id="GGD26526.1"/>
    </source>
</evidence>
<keyword evidence="2" id="KW-1185">Reference proteome</keyword>
<evidence type="ECO:0008006" key="3">
    <source>
        <dbReference type="Google" id="ProtNLM"/>
    </source>
</evidence>